<evidence type="ECO:0000313" key="2">
    <source>
        <dbReference type="Proteomes" id="UP001279734"/>
    </source>
</evidence>
<keyword evidence="2" id="KW-1185">Reference proteome</keyword>
<protein>
    <submittedName>
        <fullName evidence="1">Uncharacterized protein</fullName>
    </submittedName>
</protein>
<gene>
    <name evidence="1" type="ORF">Nepgr_033889</name>
</gene>
<dbReference type="AlphaFoldDB" id="A0AAD3TL84"/>
<accession>A0AAD3TL84</accession>
<organism evidence="1 2">
    <name type="scientific">Nepenthes gracilis</name>
    <name type="common">Slender pitcher plant</name>
    <dbReference type="NCBI Taxonomy" id="150966"/>
    <lineage>
        <taxon>Eukaryota</taxon>
        <taxon>Viridiplantae</taxon>
        <taxon>Streptophyta</taxon>
        <taxon>Embryophyta</taxon>
        <taxon>Tracheophyta</taxon>
        <taxon>Spermatophyta</taxon>
        <taxon>Magnoliopsida</taxon>
        <taxon>eudicotyledons</taxon>
        <taxon>Gunneridae</taxon>
        <taxon>Pentapetalae</taxon>
        <taxon>Caryophyllales</taxon>
        <taxon>Nepenthaceae</taxon>
        <taxon>Nepenthes</taxon>
    </lineage>
</organism>
<comment type="caution">
    <text evidence="1">The sequence shown here is derived from an EMBL/GenBank/DDBJ whole genome shotgun (WGS) entry which is preliminary data.</text>
</comment>
<dbReference type="Proteomes" id="UP001279734">
    <property type="component" value="Unassembled WGS sequence"/>
</dbReference>
<dbReference type="EMBL" id="BSYO01000054">
    <property type="protein sequence ID" value="GMH32045.1"/>
    <property type="molecule type" value="Genomic_DNA"/>
</dbReference>
<reference evidence="1" key="1">
    <citation type="submission" date="2023-05" db="EMBL/GenBank/DDBJ databases">
        <title>Nepenthes gracilis genome sequencing.</title>
        <authorList>
            <person name="Fukushima K."/>
        </authorList>
    </citation>
    <scope>NUCLEOTIDE SEQUENCE</scope>
    <source>
        <strain evidence="1">SING2019-196</strain>
    </source>
</reference>
<evidence type="ECO:0000313" key="1">
    <source>
        <dbReference type="EMBL" id="GMH32045.1"/>
    </source>
</evidence>
<name>A0AAD3TL84_NEPGR</name>
<sequence length="74" mass="7996">MSSCFGFLLEDRLWILPGLPMDASSMVSGDAICRFCSSACLFDLSLMFATALAPEALCLRVSFLLDGMEAPVQL</sequence>
<proteinExistence type="predicted"/>